<protein>
    <submittedName>
        <fullName evidence="2">FBD domain</fullName>
    </submittedName>
</protein>
<dbReference type="Pfam" id="PF08387">
    <property type="entry name" value="FBD"/>
    <property type="match status" value="2"/>
</dbReference>
<evidence type="ECO:0000313" key="2">
    <source>
        <dbReference type="EMBL" id="KAG7603115.1"/>
    </source>
</evidence>
<dbReference type="AlphaFoldDB" id="A0A8T2CUB2"/>
<dbReference type="SMART" id="SM00579">
    <property type="entry name" value="FBD"/>
    <property type="match status" value="1"/>
</dbReference>
<dbReference type="Pfam" id="PF24758">
    <property type="entry name" value="LRR_At5g56370"/>
    <property type="match status" value="1"/>
</dbReference>
<dbReference type="InterPro" id="IPR050232">
    <property type="entry name" value="FBL13/AtMIF1-like"/>
</dbReference>
<dbReference type="EMBL" id="JAEFBK010000005">
    <property type="protein sequence ID" value="KAG7603115.1"/>
    <property type="molecule type" value="Genomic_DNA"/>
</dbReference>
<dbReference type="PROSITE" id="PS50181">
    <property type="entry name" value="FBOX"/>
    <property type="match status" value="1"/>
</dbReference>
<comment type="caution">
    <text evidence="2">The sequence shown here is derived from an EMBL/GenBank/DDBJ whole genome shotgun (WGS) entry which is preliminary data.</text>
</comment>
<dbReference type="InterPro" id="IPR006566">
    <property type="entry name" value="FBD"/>
</dbReference>
<reference evidence="2 3" key="1">
    <citation type="submission" date="2020-12" db="EMBL/GenBank/DDBJ databases">
        <title>Concerted genomic and epigenomic changes stabilize Arabidopsis allopolyploids.</title>
        <authorList>
            <person name="Chen Z."/>
        </authorList>
    </citation>
    <scope>NUCLEOTIDE SEQUENCE [LARGE SCALE GENOMIC DNA]</scope>
    <source>
        <strain evidence="2">Allo738</strain>
        <tissue evidence="2">Leaf</tissue>
    </source>
</reference>
<dbReference type="PANTHER" id="PTHR31900">
    <property type="entry name" value="F-BOX/RNI SUPERFAMILY PROTEIN-RELATED"/>
    <property type="match status" value="1"/>
</dbReference>
<dbReference type="Proteomes" id="UP000694240">
    <property type="component" value="Chromosome 5"/>
</dbReference>
<organism evidence="2 3">
    <name type="scientific">Arabidopsis thaliana x Arabidopsis arenosa</name>
    <dbReference type="NCBI Taxonomy" id="1240361"/>
    <lineage>
        <taxon>Eukaryota</taxon>
        <taxon>Viridiplantae</taxon>
        <taxon>Streptophyta</taxon>
        <taxon>Embryophyta</taxon>
        <taxon>Tracheophyta</taxon>
        <taxon>Spermatophyta</taxon>
        <taxon>Magnoliopsida</taxon>
        <taxon>eudicotyledons</taxon>
        <taxon>Gunneridae</taxon>
        <taxon>Pentapetalae</taxon>
        <taxon>rosids</taxon>
        <taxon>malvids</taxon>
        <taxon>Brassicales</taxon>
        <taxon>Brassicaceae</taxon>
        <taxon>Camelineae</taxon>
        <taxon>Arabidopsis</taxon>
    </lineage>
</organism>
<dbReference type="InterPro" id="IPR055411">
    <property type="entry name" value="LRR_FXL15/At3g58940/PEG3-like"/>
</dbReference>
<feature type="domain" description="F-box" evidence="1">
    <location>
        <begin position="22"/>
        <end position="58"/>
    </location>
</feature>
<dbReference type="Pfam" id="PF00646">
    <property type="entry name" value="F-box"/>
    <property type="match status" value="1"/>
</dbReference>
<evidence type="ECO:0000313" key="3">
    <source>
        <dbReference type="Proteomes" id="UP000694240"/>
    </source>
</evidence>
<gene>
    <name evidence="2" type="ORF">ISN45_At05g021120</name>
</gene>
<sequence>MEETKVKRTCLERTVCSSKAKEDLISQLPDSLITQILFYLQTKKAVTTSVLSKRWRSLWLSTPGLVLISNDFTDYNAFVSFVDKFLGFSREQKLCLHKLKLSIRKGENDQDCVTRWIDFVATPKLKHLDVEIGPTRCECFEVIPLSLYSCESLLYLRLNHVCLGKFESVSLPCLKTMSLEQNIYANEADLESLISSCPVLEDLSFVSGAYDKVNVLRVQSQTLTSLNIEGCVEYLDLDKSEVLIDAPRLKYLNLEADQYESKTIRNSGSLTKVNLLGYFHMKNNDDDDEVDLQKRDIVHNFFTSISGVSDMKISSQAFAGLRYWTPKKELRLSFVPRCLLSSLEFVEIKGCSRSNMERVKQISQKSPVTLRVIKSSGATFSGDESTSLKLKQAMSDRGGGVVRGRSRTGEDRINFRRYHKFVSFMTSFLDYSKDLCIHILKLSFEINHHGPKRLHTCETLVSLKLRNVSLPDFEYVDIDVDFDIFDNHSAGNVSSKKIAVRKLLTGLSSVRDMTISGKNLKVICLYLNLELLPQFPHMTRLCVNSNEYYLKMLPMLLKSCPNLKSLFLIYMQEPMEYKNEQTMLSLPVPECLRPSLEYIKMKRPINRAGAEMILANYFLENEAVLKKFTLRLYCGKVEEESVIFMELLKFRKCSASCEVVVQRIETYPTMIHRFL</sequence>
<keyword evidence="3" id="KW-1185">Reference proteome</keyword>
<evidence type="ECO:0000259" key="1">
    <source>
        <dbReference type="PROSITE" id="PS50181"/>
    </source>
</evidence>
<name>A0A8T2CUB2_9BRAS</name>
<dbReference type="CDD" id="cd22160">
    <property type="entry name" value="F-box_AtFBL13-like"/>
    <property type="match status" value="1"/>
</dbReference>
<dbReference type="InterPro" id="IPR001810">
    <property type="entry name" value="F-box_dom"/>
</dbReference>
<dbReference type="PANTHER" id="PTHR31900:SF25">
    <property type="entry name" value="FBD DOMAIN-CONTAINING PROTEIN"/>
    <property type="match status" value="1"/>
</dbReference>
<accession>A0A8T2CUB2</accession>
<dbReference type="InterPro" id="IPR053781">
    <property type="entry name" value="F-box_AtFBL13-like"/>
</dbReference>
<proteinExistence type="predicted"/>